<organism evidence="3">
    <name type="scientific">marine sediment metagenome</name>
    <dbReference type="NCBI Taxonomy" id="412755"/>
    <lineage>
        <taxon>unclassified sequences</taxon>
        <taxon>metagenomes</taxon>
        <taxon>ecological metagenomes</taxon>
    </lineage>
</organism>
<dbReference type="AlphaFoldDB" id="A0A0F9CLJ7"/>
<evidence type="ECO:0000256" key="1">
    <source>
        <dbReference type="SAM" id="Coils"/>
    </source>
</evidence>
<feature type="coiled-coil region" evidence="1">
    <location>
        <begin position="136"/>
        <end position="163"/>
    </location>
</feature>
<keyword evidence="1" id="KW-0175">Coiled coil</keyword>
<accession>A0A0F9CLJ7</accession>
<reference evidence="3" key="1">
    <citation type="journal article" date="2015" name="Nature">
        <title>Complex archaea that bridge the gap between prokaryotes and eukaryotes.</title>
        <authorList>
            <person name="Spang A."/>
            <person name="Saw J.H."/>
            <person name="Jorgensen S.L."/>
            <person name="Zaremba-Niedzwiedzka K."/>
            <person name="Martijn J."/>
            <person name="Lind A.E."/>
            <person name="van Eijk R."/>
            <person name="Schleper C."/>
            <person name="Guy L."/>
            <person name="Ettema T.J."/>
        </authorList>
    </citation>
    <scope>NUCLEOTIDE SEQUENCE</scope>
</reference>
<proteinExistence type="predicted"/>
<comment type="caution">
    <text evidence="3">The sequence shown here is derived from an EMBL/GenBank/DDBJ whole genome shotgun (WGS) entry which is preliminary data.</text>
</comment>
<gene>
    <name evidence="3" type="ORF">LCGC14_2309550</name>
</gene>
<feature type="region of interest" description="Disordered" evidence="2">
    <location>
        <begin position="1"/>
        <end position="24"/>
    </location>
</feature>
<dbReference type="EMBL" id="LAZR01032744">
    <property type="protein sequence ID" value="KKL50034.1"/>
    <property type="molecule type" value="Genomic_DNA"/>
</dbReference>
<evidence type="ECO:0000313" key="3">
    <source>
        <dbReference type="EMBL" id="KKL50034.1"/>
    </source>
</evidence>
<sequence length="200" mass="21560">MARPPNAITSDDATPPQLIEGFKPPTVLTPPNLIQGEEVKTVAPTCVPDLAIGYRILREMRRVTPKGAMRPWRTPENVGPILGVLAAGEDEGSLLDHVRGAAELVDRGEQDPQWWYPANLFGGTTGPRWAADVAALRLSQARLARAEAEALALEARLSDEAQEAAQAPLVTNIEIQRMARDFLVSKGVARPESDDGAEIA</sequence>
<name>A0A0F9CLJ7_9ZZZZ</name>
<evidence type="ECO:0000256" key="2">
    <source>
        <dbReference type="SAM" id="MobiDB-lite"/>
    </source>
</evidence>
<protein>
    <submittedName>
        <fullName evidence="3">Uncharacterized protein</fullName>
    </submittedName>
</protein>